<keyword evidence="1" id="KW-0648">Protein biosynthesis</keyword>
<comment type="similarity">
    <text evidence="1">Belongs to the GatC family.</text>
</comment>
<comment type="caution">
    <text evidence="2">The sequence shown here is derived from an EMBL/GenBank/DDBJ whole genome shotgun (WGS) entry which is preliminary data.</text>
</comment>
<protein>
    <recommendedName>
        <fullName evidence="1">Aspartyl/glutamyl-tRNA(Asn/Gln) amidotransferase subunit C</fullName>
        <shortName evidence="1">Asp/Glu-ADT subunit C</shortName>
        <ecNumber evidence="1">6.3.5.-</ecNumber>
    </recommendedName>
</protein>
<dbReference type="Proteomes" id="UP001431693">
    <property type="component" value="Unassembled WGS sequence"/>
</dbReference>
<dbReference type="NCBIfam" id="TIGR00135">
    <property type="entry name" value="gatC"/>
    <property type="match status" value="1"/>
</dbReference>
<evidence type="ECO:0000256" key="1">
    <source>
        <dbReference type="HAMAP-Rule" id="MF_00122"/>
    </source>
</evidence>
<dbReference type="Pfam" id="PF02686">
    <property type="entry name" value="GatC"/>
    <property type="match status" value="1"/>
</dbReference>
<sequence length="102" mass="11189">MALSQEDVQAIAEYARIALEGDELARMTDYLNSAVEMLEPIREFAGSADPTFHPIGDLVNVMRPDQVRESLDLEEALYNAASTQGRYFRVPAILPGTAEGGM</sequence>
<dbReference type="SUPFAM" id="SSF141000">
    <property type="entry name" value="Glu-tRNAGln amidotransferase C subunit"/>
    <property type="match status" value="1"/>
</dbReference>
<dbReference type="EMBL" id="JASJEX010000001">
    <property type="protein sequence ID" value="MDJ1128580.1"/>
    <property type="molecule type" value="Genomic_DNA"/>
</dbReference>
<comment type="function">
    <text evidence="1">Allows the formation of correctly charged Asn-tRNA(Asn) or Gln-tRNA(Gln) through the transamidation of misacylated Asp-tRNA(Asn) or Glu-tRNA(Gln) in organisms which lack either or both of asparaginyl-tRNA or glutaminyl-tRNA synthetases. The reaction takes place in the presence of glutamine and ATP through an activated phospho-Asp-tRNA(Asn) or phospho-Glu-tRNA(Gln).</text>
</comment>
<comment type="subunit">
    <text evidence="1">Heterotrimer of A, B and C subunits.</text>
</comment>
<proteinExistence type="inferred from homology"/>
<keyword evidence="1" id="KW-0436">Ligase</keyword>
<keyword evidence="1" id="KW-0067">ATP-binding</keyword>
<dbReference type="EC" id="6.3.5.-" evidence="1"/>
<evidence type="ECO:0000313" key="2">
    <source>
        <dbReference type="EMBL" id="MDJ1128580.1"/>
    </source>
</evidence>
<gene>
    <name evidence="1 2" type="primary">gatC</name>
    <name evidence="2" type="ORF">QJ043_00565</name>
</gene>
<dbReference type="HAMAP" id="MF_00122">
    <property type="entry name" value="GatC"/>
    <property type="match status" value="1"/>
</dbReference>
<keyword evidence="3" id="KW-1185">Reference proteome</keyword>
<dbReference type="InterPro" id="IPR003837">
    <property type="entry name" value="GatC"/>
</dbReference>
<evidence type="ECO:0000313" key="3">
    <source>
        <dbReference type="Proteomes" id="UP001431693"/>
    </source>
</evidence>
<dbReference type="InterPro" id="IPR036113">
    <property type="entry name" value="Asp/Glu-ADT_sf_sub_c"/>
</dbReference>
<comment type="catalytic activity">
    <reaction evidence="1">
        <text>L-aspartyl-tRNA(Asn) + L-glutamine + ATP + H2O = L-asparaginyl-tRNA(Asn) + L-glutamate + ADP + phosphate + 2 H(+)</text>
        <dbReference type="Rhea" id="RHEA:14513"/>
        <dbReference type="Rhea" id="RHEA-COMP:9674"/>
        <dbReference type="Rhea" id="RHEA-COMP:9677"/>
        <dbReference type="ChEBI" id="CHEBI:15377"/>
        <dbReference type="ChEBI" id="CHEBI:15378"/>
        <dbReference type="ChEBI" id="CHEBI:29985"/>
        <dbReference type="ChEBI" id="CHEBI:30616"/>
        <dbReference type="ChEBI" id="CHEBI:43474"/>
        <dbReference type="ChEBI" id="CHEBI:58359"/>
        <dbReference type="ChEBI" id="CHEBI:78515"/>
        <dbReference type="ChEBI" id="CHEBI:78516"/>
        <dbReference type="ChEBI" id="CHEBI:456216"/>
    </reaction>
</comment>
<organism evidence="2 3">
    <name type="scientific">Kribbibacterium absianum</name>
    <dbReference type="NCBI Taxonomy" id="3044210"/>
    <lineage>
        <taxon>Bacteria</taxon>
        <taxon>Bacillati</taxon>
        <taxon>Actinomycetota</taxon>
        <taxon>Coriobacteriia</taxon>
        <taxon>Coriobacteriales</taxon>
        <taxon>Kribbibacteriaceae</taxon>
        <taxon>Kribbibacterium</taxon>
    </lineage>
</organism>
<name>A0ABT6ZHQ0_9ACTN</name>
<keyword evidence="1" id="KW-0547">Nucleotide-binding</keyword>
<dbReference type="RefSeq" id="WP_283712224.1">
    <property type="nucleotide sequence ID" value="NZ_JASJEW010000001.1"/>
</dbReference>
<comment type="catalytic activity">
    <reaction evidence="1">
        <text>L-glutamyl-tRNA(Gln) + L-glutamine + ATP + H2O = L-glutaminyl-tRNA(Gln) + L-glutamate + ADP + phosphate + H(+)</text>
        <dbReference type="Rhea" id="RHEA:17521"/>
        <dbReference type="Rhea" id="RHEA-COMP:9681"/>
        <dbReference type="Rhea" id="RHEA-COMP:9684"/>
        <dbReference type="ChEBI" id="CHEBI:15377"/>
        <dbReference type="ChEBI" id="CHEBI:15378"/>
        <dbReference type="ChEBI" id="CHEBI:29985"/>
        <dbReference type="ChEBI" id="CHEBI:30616"/>
        <dbReference type="ChEBI" id="CHEBI:43474"/>
        <dbReference type="ChEBI" id="CHEBI:58359"/>
        <dbReference type="ChEBI" id="CHEBI:78520"/>
        <dbReference type="ChEBI" id="CHEBI:78521"/>
        <dbReference type="ChEBI" id="CHEBI:456216"/>
    </reaction>
</comment>
<dbReference type="Gene3D" id="1.10.20.60">
    <property type="entry name" value="Glu-tRNAGln amidotransferase C subunit, N-terminal domain"/>
    <property type="match status" value="1"/>
</dbReference>
<reference evidence="2" key="1">
    <citation type="submission" date="2023-05" db="EMBL/GenBank/DDBJ databases">
        <title>[olsenella] sp. nov., isolated from a pig farm feces dump.</title>
        <authorList>
            <person name="Chang Y.-H."/>
        </authorList>
    </citation>
    <scope>NUCLEOTIDE SEQUENCE</scope>
    <source>
        <strain evidence="2">YH-ols2217</strain>
    </source>
</reference>
<accession>A0ABT6ZHQ0</accession>